<evidence type="ECO:0000259" key="11">
    <source>
        <dbReference type="Pfam" id="PF04104"/>
    </source>
</evidence>
<dbReference type="Gene3D" id="1.20.930.80">
    <property type="match status" value="1"/>
</dbReference>
<keyword evidence="10" id="KW-0238">DNA-binding</keyword>
<evidence type="ECO:0000256" key="1">
    <source>
        <dbReference type="ARBA" id="ARBA00001966"/>
    </source>
</evidence>
<evidence type="ECO:0000256" key="10">
    <source>
        <dbReference type="ARBA" id="ARBA00023125"/>
    </source>
</evidence>
<evidence type="ECO:0000256" key="4">
    <source>
        <dbReference type="ARBA" id="ARBA00022485"/>
    </source>
</evidence>
<protein>
    <recommendedName>
        <fullName evidence="3">DNA primase large subunit</fullName>
    </recommendedName>
</protein>
<organism evidence="12 13">
    <name type="scientific">Orchesella dallaii</name>
    <dbReference type="NCBI Taxonomy" id="48710"/>
    <lineage>
        <taxon>Eukaryota</taxon>
        <taxon>Metazoa</taxon>
        <taxon>Ecdysozoa</taxon>
        <taxon>Arthropoda</taxon>
        <taxon>Hexapoda</taxon>
        <taxon>Collembola</taxon>
        <taxon>Entomobryomorpha</taxon>
        <taxon>Entomobryoidea</taxon>
        <taxon>Orchesellidae</taxon>
        <taxon>Orchesellinae</taxon>
        <taxon>Orchesella</taxon>
    </lineage>
</organism>
<dbReference type="InterPro" id="IPR007238">
    <property type="entry name" value="DNA_primase_lsu_euk/arc"/>
</dbReference>
<accession>A0ABP1Q2N0</accession>
<evidence type="ECO:0000313" key="12">
    <source>
        <dbReference type="EMBL" id="CAL8086855.1"/>
    </source>
</evidence>
<dbReference type="Proteomes" id="UP001642540">
    <property type="component" value="Unassembled WGS sequence"/>
</dbReference>
<evidence type="ECO:0000256" key="5">
    <source>
        <dbReference type="ARBA" id="ARBA00022515"/>
    </source>
</evidence>
<feature type="domain" description="DNA primase large subunit C-terminal" evidence="11">
    <location>
        <begin position="319"/>
        <end position="487"/>
    </location>
</feature>
<dbReference type="EMBL" id="CAXLJM020000020">
    <property type="protein sequence ID" value="CAL8086855.1"/>
    <property type="molecule type" value="Genomic_DNA"/>
</dbReference>
<comment type="cofactor">
    <cofactor evidence="1">
        <name>[4Fe-4S] cluster</name>
        <dbReference type="ChEBI" id="CHEBI:49883"/>
    </cofactor>
</comment>
<dbReference type="PANTHER" id="PTHR10537">
    <property type="entry name" value="DNA PRIMASE LARGE SUBUNIT"/>
    <property type="match status" value="1"/>
</dbReference>
<sequence length="557" mass="64713">MEILKTHLNKRVSSKKESAFIGGRSSLANVNLRRAKSEVVADVELYSTYPDILNFYTTPPTYSITLLEFEQYATERLKMLRLIERVNLTTAVRNNEYFYTIMKEINKSLDLPTYITLLGSKIADSKGDDDSDDNLYARKIDHIAHFLLRLAFARTDEQRKWFMAMEVDFFRLKLWKLHRINDILERHNLPFVEAKEEGKKFNKEILDSSFVMTATVPSEMRVYKVPFIHALDLVRSRKVFLHMGYAYVPYNDVASVISVKFRSWLSESLSLLKKNIHLVEDDERLRPLITGFEKRHLGSDTSVPKNGEMVTVAQLSGFSEKSFPLCMKQLYDVVLKEHHLKHWGRLQLGLFFKRLGLPMDEATKFWRSNFTKRPETDTSRFDKQYLYNIRHMYGQEGKRADYTPYSCMKVINSSVGPGDHHGCPFRHSDATPLRTKFVEAGVPPEGIKEILNLVEQKHYQIACQRYFEWTHDKLTIEGGVTHPNQYFIESRNVLTGKKTINAIKEEKSEAKRTFYYKSQPSQNPEELMETTDGAESTIQTVDAMDEDSDAIFASMEY</sequence>
<gene>
    <name evidence="12" type="ORF">ODALV1_LOCUS6562</name>
</gene>
<evidence type="ECO:0000256" key="8">
    <source>
        <dbReference type="ARBA" id="ARBA00023004"/>
    </source>
</evidence>
<dbReference type="InterPro" id="IPR016558">
    <property type="entry name" value="DNA_primase_lsu_euk"/>
</dbReference>
<dbReference type="InterPro" id="IPR058560">
    <property type="entry name" value="DNA_primase_C"/>
</dbReference>
<dbReference type="PANTHER" id="PTHR10537:SF3">
    <property type="entry name" value="DNA PRIMASE LARGE SUBUNIT"/>
    <property type="match status" value="1"/>
</dbReference>
<keyword evidence="6" id="KW-0235">DNA replication</keyword>
<evidence type="ECO:0000256" key="2">
    <source>
        <dbReference type="ARBA" id="ARBA00010564"/>
    </source>
</evidence>
<evidence type="ECO:0000256" key="7">
    <source>
        <dbReference type="ARBA" id="ARBA00022723"/>
    </source>
</evidence>
<evidence type="ECO:0000313" key="13">
    <source>
        <dbReference type="Proteomes" id="UP001642540"/>
    </source>
</evidence>
<keyword evidence="9" id="KW-0411">Iron-sulfur</keyword>
<keyword evidence="13" id="KW-1185">Reference proteome</keyword>
<comment type="caution">
    <text evidence="12">The sequence shown here is derived from an EMBL/GenBank/DDBJ whole genome shotgun (WGS) entry which is preliminary data.</text>
</comment>
<evidence type="ECO:0000256" key="6">
    <source>
        <dbReference type="ARBA" id="ARBA00022705"/>
    </source>
</evidence>
<reference evidence="12 13" key="1">
    <citation type="submission" date="2024-08" db="EMBL/GenBank/DDBJ databases">
        <authorList>
            <person name="Cucini C."/>
            <person name="Frati F."/>
        </authorList>
    </citation>
    <scope>NUCLEOTIDE SEQUENCE [LARGE SCALE GENOMIC DNA]</scope>
</reference>
<comment type="similarity">
    <text evidence="2">Belongs to the eukaryotic-type primase large subunit family.</text>
</comment>
<keyword evidence="4" id="KW-0004">4Fe-4S</keyword>
<dbReference type="CDD" id="cd07322">
    <property type="entry name" value="PriL_PriS_Eukaryotic"/>
    <property type="match status" value="1"/>
</dbReference>
<name>A0ABP1Q2N0_9HEXA</name>
<evidence type="ECO:0000256" key="9">
    <source>
        <dbReference type="ARBA" id="ARBA00023014"/>
    </source>
</evidence>
<keyword evidence="5" id="KW-0639">Primosome</keyword>
<dbReference type="Pfam" id="PF04104">
    <property type="entry name" value="DNA_primase_lrg"/>
    <property type="match status" value="1"/>
</dbReference>
<proteinExistence type="inferred from homology"/>
<dbReference type="Pfam" id="PF26466">
    <property type="entry name" value="DNA_primase_lrg_N"/>
    <property type="match status" value="1"/>
</dbReference>
<keyword evidence="7" id="KW-0479">Metal-binding</keyword>
<keyword evidence="8" id="KW-0408">Iron</keyword>
<evidence type="ECO:0000256" key="3">
    <source>
        <dbReference type="ARBA" id="ARBA00019038"/>
    </source>
</evidence>